<comment type="catalytic activity">
    <reaction evidence="40">
        <text>hexadecanoyl-[ACP] + H2O = hexadecanoate + holo-[ACP] + H(+)</text>
        <dbReference type="Rhea" id="RHEA:41932"/>
        <dbReference type="Rhea" id="RHEA-COMP:9652"/>
        <dbReference type="Rhea" id="RHEA-COMP:9685"/>
        <dbReference type="ChEBI" id="CHEBI:7896"/>
        <dbReference type="ChEBI" id="CHEBI:15377"/>
        <dbReference type="ChEBI" id="CHEBI:15378"/>
        <dbReference type="ChEBI" id="CHEBI:64479"/>
        <dbReference type="ChEBI" id="CHEBI:78483"/>
        <dbReference type="EC" id="3.1.2.14"/>
    </reaction>
    <physiologicalReaction direction="left-to-right" evidence="40">
        <dbReference type="Rhea" id="RHEA:41933"/>
    </physiologicalReaction>
</comment>
<feature type="domain" description="Ketosynthase family 3 (KS3)" evidence="54">
    <location>
        <begin position="18"/>
        <end position="438"/>
    </location>
</feature>
<dbReference type="Pfam" id="PF00975">
    <property type="entry name" value="Thioesterase"/>
    <property type="match status" value="1"/>
</dbReference>
<evidence type="ECO:0000256" key="39">
    <source>
        <dbReference type="ARBA" id="ARBA00048691"/>
    </source>
</evidence>
<dbReference type="InterPro" id="IPR014031">
    <property type="entry name" value="Ketoacyl_synth_C"/>
</dbReference>
<dbReference type="InterPro" id="IPR036291">
    <property type="entry name" value="NAD(P)-bd_dom_sf"/>
</dbReference>
<evidence type="ECO:0000256" key="52">
    <source>
        <dbReference type="SAM" id="MobiDB-lite"/>
    </source>
</evidence>
<dbReference type="PROSITE" id="PS52004">
    <property type="entry name" value="KS3_2"/>
    <property type="match status" value="1"/>
</dbReference>
<keyword evidence="7" id="KW-0663">Pyridoxal phosphate</keyword>
<reference evidence="56 57" key="1">
    <citation type="submission" date="2015-12" db="EMBL/GenBank/DDBJ databases">
        <title>Draft genome sequence of Moniliophthora roreri, the causal agent of frosty pod rot of cacao.</title>
        <authorList>
            <person name="Aime M.C."/>
            <person name="Diaz-Valderrama J.R."/>
            <person name="Kijpornyongpan T."/>
            <person name="Phillips-Mora W."/>
        </authorList>
    </citation>
    <scope>NUCLEOTIDE SEQUENCE [LARGE SCALE GENOMIC DNA]</scope>
    <source>
        <strain evidence="56 57">MCA 2952</strain>
    </source>
</reference>
<dbReference type="GO" id="GO:0141148">
    <property type="term" value="F:enoyl-[acyl-carrier-protein] reductase (NADPH) activity"/>
    <property type="evidence" value="ECO:0007669"/>
    <property type="project" value="UniProtKB-EC"/>
</dbReference>
<comment type="catalytic activity">
    <reaction evidence="37">
        <text>3-oxohexanoyl-[ACP] + NADPH + H(+) = (3R)-hydroxyhexanoyl-[ACP] + NADP(+)</text>
        <dbReference type="Rhea" id="RHEA:41824"/>
        <dbReference type="Rhea" id="RHEA-COMP:9629"/>
        <dbReference type="Rhea" id="RHEA-COMP:9630"/>
        <dbReference type="ChEBI" id="CHEBI:15378"/>
        <dbReference type="ChEBI" id="CHEBI:57783"/>
        <dbReference type="ChEBI" id="CHEBI:58349"/>
        <dbReference type="ChEBI" id="CHEBI:78456"/>
        <dbReference type="ChEBI" id="CHEBI:78457"/>
    </reaction>
    <physiologicalReaction direction="left-to-right" evidence="37">
        <dbReference type="Rhea" id="RHEA:41825"/>
    </physiologicalReaction>
</comment>
<keyword evidence="4" id="KW-0597">Phosphoprotein</keyword>
<dbReference type="Gene3D" id="3.90.180.10">
    <property type="entry name" value="Medium-chain alcohol dehydrogenases, catalytic domain"/>
    <property type="match status" value="1"/>
</dbReference>
<dbReference type="Gene3D" id="3.40.50.150">
    <property type="entry name" value="Vaccinia Virus protein VP39"/>
    <property type="match status" value="1"/>
</dbReference>
<feature type="domain" description="PKS/mFAS DH" evidence="55">
    <location>
        <begin position="917"/>
        <end position="1216"/>
    </location>
</feature>
<evidence type="ECO:0000256" key="30">
    <source>
        <dbReference type="ARBA" id="ARBA00047953"/>
    </source>
</evidence>
<evidence type="ECO:0000256" key="33">
    <source>
        <dbReference type="ARBA" id="ARBA00048281"/>
    </source>
</evidence>
<name>A0A0W0FE99_MONRR</name>
<comment type="catalytic activity">
    <reaction evidence="16">
        <text>(3R)-hydroxytetradecanoyl-[ACP] = (2E)-tetradecenoyl-[ACP] + H2O</text>
        <dbReference type="Rhea" id="RHEA:41892"/>
        <dbReference type="Rhea" id="RHEA-COMP:9646"/>
        <dbReference type="Rhea" id="RHEA-COMP:9647"/>
        <dbReference type="ChEBI" id="CHEBI:15377"/>
        <dbReference type="ChEBI" id="CHEBI:78474"/>
        <dbReference type="ChEBI" id="CHEBI:78475"/>
    </reaction>
    <physiologicalReaction direction="left-to-right" evidence="16">
        <dbReference type="Rhea" id="RHEA:41893"/>
    </physiologicalReaction>
</comment>
<dbReference type="GO" id="GO:0016297">
    <property type="term" value="F:fatty acyl-[ACP] hydrolase activity"/>
    <property type="evidence" value="ECO:0007669"/>
    <property type="project" value="UniProtKB-EC"/>
</dbReference>
<dbReference type="InterPro" id="IPR029063">
    <property type="entry name" value="SAM-dependent_MTases_sf"/>
</dbReference>
<dbReference type="InterPro" id="IPR049900">
    <property type="entry name" value="PKS_mFAS_DH"/>
</dbReference>
<comment type="catalytic activity">
    <reaction evidence="43">
        <text>decanoyl-[ACP] + malonyl-[ACP] + H(+) = 3-oxododecanoyl-[ACP] + holo-[ACP] + CO2</text>
        <dbReference type="Rhea" id="RHEA:41868"/>
        <dbReference type="Rhea" id="RHEA-COMP:9623"/>
        <dbReference type="Rhea" id="RHEA-COMP:9640"/>
        <dbReference type="Rhea" id="RHEA-COMP:9641"/>
        <dbReference type="Rhea" id="RHEA-COMP:9685"/>
        <dbReference type="ChEBI" id="CHEBI:15378"/>
        <dbReference type="ChEBI" id="CHEBI:16526"/>
        <dbReference type="ChEBI" id="CHEBI:64479"/>
        <dbReference type="ChEBI" id="CHEBI:78449"/>
        <dbReference type="ChEBI" id="CHEBI:78468"/>
        <dbReference type="ChEBI" id="CHEBI:78469"/>
    </reaction>
    <physiologicalReaction direction="left-to-right" evidence="43">
        <dbReference type="Rhea" id="RHEA:41869"/>
    </physiologicalReaction>
</comment>
<evidence type="ECO:0000256" key="9">
    <source>
        <dbReference type="ARBA" id="ARBA00023239"/>
    </source>
</evidence>
<comment type="catalytic activity">
    <reaction evidence="44">
        <text>(2E)-tetradecenoyl-[ACP] + NADPH + H(+) = tetradecanoyl-[ACP] + NADP(+)</text>
        <dbReference type="Rhea" id="RHEA:41896"/>
        <dbReference type="Rhea" id="RHEA-COMP:9647"/>
        <dbReference type="Rhea" id="RHEA-COMP:9648"/>
        <dbReference type="ChEBI" id="CHEBI:15378"/>
        <dbReference type="ChEBI" id="CHEBI:57783"/>
        <dbReference type="ChEBI" id="CHEBI:58349"/>
        <dbReference type="ChEBI" id="CHEBI:78475"/>
        <dbReference type="ChEBI" id="CHEBI:78477"/>
    </reaction>
    <physiologicalReaction direction="left-to-right" evidence="44">
        <dbReference type="Rhea" id="RHEA:41897"/>
    </physiologicalReaction>
</comment>
<evidence type="ECO:0000256" key="4">
    <source>
        <dbReference type="ARBA" id="ARBA00022553"/>
    </source>
</evidence>
<comment type="catalytic activity">
    <reaction evidence="11">
        <text>(3R)-hydroxyoctanoyl-[ACP] = (2E)-octenoyl-[ACP] + H2O</text>
        <dbReference type="Rhea" id="RHEA:41844"/>
        <dbReference type="Rhea" id="RHEA-COMP:9634"/>
        <dbReference type="Rhea" id="RHEA-COMP:9635"/>
        <dbReference type="ChEBI" id="CHEBI:15377"/>
        <dbReference type="ChEBI" id="CHEBI:78461"/>
        <dbReference type="ChEBI" id="CHEBI:78462"/>
    </reaction>
    <physiologicalReaction direction="left-to-right" evidence="11">
        <dbReference type="Rhea" id="RHEA:41845"/>
    </physiologicalReaction>
</comment>
<dbReference type="Pfam" id="PF08659">
    <property type="entry name" value="KR"/>
    <property type="match status" value="1"/>
</dbReference>
<comment type="catalytic activity">
    <reaction evidence="33">
        <text>(2E)-dodecenoyl-[ACP] + NADPH + H(+) = dodecanoyl-[ACP] + NADP(+)</text>
        <dbReference type="Rhea" id="RHEA:41880"/>
        <dbReference type="Rhea" id="RHEA-COMP:9643"/>
        <dbReference type="Rhea" id="RHEA-COMP:9644"/>
        <dbReference type="ChEBI" id="CHEBI:15378"/>
        <dbReference type="ChEBI" id="CHEBI:57783"/>
        <dbReference type="ChEBI" id="CHEBI:58349"/>
        <dbReference type="ChEBI" id="CHEBI:65264"/>
        <dbReference type="ChEBI" id="CHEBI:78472"/>
    </reaction>
    <physiologicalReaction direction="left-to-right" evidence="33">
        <dbReference type="Rhea" id="RHEA:41881"/>
    </physiologicalReaction>
</comment>
<comment type="catalytic activity">
    <reaction evidence="24">
        <text>3-oxodecanoyl-[ACP] + NADPH + H(+) = (3R)-hydroxydecanoyl-[ACP] + NADP(+)</text>
        <dbReference type="Rhea" id="RHEA:41856"/>
        <dbReference type="Rhea" id="RHEA-COMP:9637"/>
        <dbReference type="Rhea" id="RHEA-COMP:9638"/>
        <dbReference type="ChEBI" id="CHEBI:15378"/>
        <dbReference type="ChEBI" id="CHEBI:57783"/>
        <dbReference type="ChEBI" id="CHEBI:58349"/>
        <dbReference type="ChEBI" id="CHEBI:78464"/>
        <dbReference type="ChEBI" id="CHEBI:78466"/>
    </reaction>
    <physiologicalReaction direction="left-to-right" evidence="24">
        <dbReference type="Rhea" id="RHEA:41857"/>
    </physiologicalReaction>
</comment>
<dbReference type="PROSITE" id="PS00606">
    <property type="entry name" value="KS3_1"/>
    <property type="match status" value="1"/>
</dbReference>
<evidence type="ECO:0000256" key="16">
    <source>
        <dbReference type="ARBA" id="ARBA00023398"/>
    </source>
</evidence>
<dbReference type="PANTHER" id="PTHR43775">
    <property type="entry name" value="FATTY ACID SYNTHASE"/>
    <property type="match status" value="1"/>
</dbReference>
<dbReference type="InterPro" id="IPR014030">
    <property type="entry name" value="Ketoacyl_synth_N"/>
</dbReference>
<dbReference type="SUPFAM" id="SSF52151">
    <property type="entry name" value="FabD/lysophospholipase-like"/>
    <property type="match status" value="1"/>
</dbReference>
<evidence type="ECO:0000256" key="51">
    <source>
        <dbReference type="PROSITE-ProRule" id="PRU01363"/>
    </source>
</evidence>
<dbReference type="InterPro" id="IPR029058">
    <property type="entry name" value="AB_hydrolase_fold"/>
</dbReference>
<comment type="catalytic activity">
    <reaction evidence="41">
        <text>3-oxotetradecanoyl-[ACP] + NADPH + H(+) = (3R)-hydroxytetradecanoyl-[ACP] + NADP(+)</text>
        <dbReference type="Rhea" id="RHEA:41888"/>
        <dbReference type="Rhea" id="RHEA-COMP:9645"/>
        <dbReference type="Rhea" id="RHEA-COMP:9646"/>
        <dbReference type="ChEBI" id="CHEBI:15378"/>
        <dbReference type="ChEBI" id="CHEBI:57783"/>
        <dbReference type="ChEBI" id="CHEBI:58349"/>
        <dbReference type="ChEBI" id="CHEBI:78473"/>
        <dbReference type="ChEBI" id="CHEBI:78474"/>
    </reaction>
    <physiologicalReaction direction="left-to-right" evidence="41">
        <dbReference type="Rhea" id="RHEA:41889"/>
    </physiologicalReaction>
</comment>
<dbReference type="InterPro" id="IPR013968">
    <property type="entry name" value="PKS_KR"/>
</dbReference>
<comment type="catalytic activity">
    <reaction evidence="15">
        <text>a (3R)-hydroxyacyl-[ACP] = a (2E)-enoyl-[ACP] + H2O</text>
        <dbReference type="Rhea" id="RHEA:13097"/>
        <dbReference type="Rhea" id="RHEA-COMP:9925"/>
        <dbReference type="Rhea" id="RHEA-COMP:9945"/>
        <dbReference type="ChEBI" id="CHEBI:15377"/>
        <dbReference type="ChEBI" id="CHEBI:78784"/>
        <dbReference type="ChEBI" id="CHEBI:78827"/>
        <dbReference type="EC" id="4.2.1.59"/>
    </reaction>
    <physiologicalReaction direction="left-to-right" evidence="15">
        <dbReference type="Rhea" id="RHEA:13098"/>
    </physiologicalReaction>
</comment>
<dbReference type="PANTHER" id="PTHR43775:SF37">
    <property type="entry name" value="SI:DKEY-61P9.11"/>
    <property type="match status" value="1"/>
</dbReference>
<evidence type="ECO:0000256" key="10">
    <source>
        <dbReference type="ARBA" id="ARBA00023268"/>
    </source>
</evidence>
<evidence type="ECO:0000256" key="6">
    <source>
        <dbReference type="ARBA" id="ARBA00022799"/>
    </source>
</evidence>
<dbReference type="GO" id="GO:0004312">
    <property type="term" value="F:fatty acid synthase activity"/>
    <property type="evidence" value="ECO:0007669"/>
    <property type="project" value="TreeGrafter"/>
</dbReference>
<comment type="catalytic activity">
    <reaction evidence="18">
        <text>(3R)-hydroxyhexadecanoyl-[ACP] = (2E)-hexadecenoyl-[ACP] + H2O</text>
        <dbReference type="Rhea" id="RHEA:41908"/>
        <dbReference type="Rhea" id="RHEA-COMP:9650"/>
        <dbReference type="Rhea" id="RHEA-COMP:9651"/>
        <dbReference type="ChEBI" id="CHEBI:15377"/>
        <dbReference type="ChEBI" id="CHEBI:78480"/>
        <dbReference type="ChEBI" id="CHEBI:78481"/>
    </reaction>
    <physiologicalReaction direction="left-to-right" evidence="18">
        <dbReference type="Rhea" id="RHEA:41909"/>
    </physiologicalReaction>
</comment>
<comment type="caution">
    <text evidence="56">The sequence shown here is derived from an EMBL/GenBank/DDBJ whole genome shotgun (WGS) entry which is preliminary data.</text>
</comment>
<evidence type="ECO:0000256" key="34">
    <source>
        <dbReference type="ARBA" id="ARBA00048289"/>
    </source>
</evidence>
<dbReference type="InterPro" id="IPR016039">
    <property type="entry name" value="Thiolase-like"/>
</dbReference>
<dbReference type="Gene3D" id="3.40.366.10">
    <property type="entry name" value="Malonyl-Coenzyme A Acyl Carrier Protein, domain 2"/>
    <property type="match status" value="1"/>
</dbReference>
<comment type="catalytic activity">
    <reaction evidence="32">
        <text>hexadecanoyl-[ACP] + malonyl-[ACP] + H(+) = 3-oxooctadecanoyl-[ACP] + holo-[ACP] + CO2</text>
        <dbReference type="Rhea" id="RHEA:41916"/>
        <dbReference type="Rhea" id="RHEA-COMP:9623"/>
        <dbReference type="Rhea" id="RHEA-COMP:9652"/>
        <dbReference type="Rhea" id="RHEA-COMP:9653"/>
        <dbReference type="Rhea" id="RHEA-COMP:9685"/>
        <dbReference type="ChEBI" id="CHEBI:15378"/>
        <dbReference type="ChEBI" id="CHEBI:16526"/>
        <dbReference type="ChEBI" id="CHEBI:64479"/>
        <dbReference type="ChEBI" id="CHEBI:78449"/>
        <dbReference type="ChEBI" id="CHEBI:78483"/>
        <dbReference type="ChEBI" id="CHEBI:78487"/>
    </reaction>
    <physiologicalReaction direction="left-to-right" evidence="32">
        <dbReference type="Rhea" id="RHEA:41917"/>
    </physiologicalReaction>
</comment>
<dbReference type="CDD" id="cd00833">
    <property type="entry name" value="PKS"/>
    <property type="match status" value="1"/>
</dbReference>
<dbReference type="SMART" id="SM00825">
    <property type="entry name" value="PKS_KS"/>
    <property type="match status" value="1"/>
</dbReference>
<comment type="catalytic activity">
    <reaction evidence="23">
        <text>a (3R)-hydroxyacyl-[ACP] + NADP(+) = a 3-oxoacyl-[ACP] + NADPH + H(+)</text>
        <dbReference type="Rhea" id="RHEA:17397"/>
        <dbReference type="Rhea" id="RHEA-COMP:9916"/>
        <dbReference type="Rhea" id="RHEA-COMP:9945"/>
        <dbReference type="ChEBI" id="CHEBI:15378"/>
        <dbReference type="ChEBI" id="CHEBI:57783"/>
        <dbReference type="ChEBI" id="CHEBI:58349"/>
        <dbReference type="ChEBI" id="CHEBI:78776"/>
        <dbReference type="ChEBI" id="CHEBI:78827"/>
        <dbReference type="EC" id="1.1.1.100"/>
    </reaction>
    <physiologicalReaction direction="right-to-left" evidence="23">
        <dbReference type="Rhea" id="RHEA:17399"/>
    </physiologicalReaction>
</comment>
<comment type="pathway">
    <text evidence="2">Lipid metabolism.</text>
</comment>
<feature type="region of interest" description="N-terminal hotdog fold" evidence="51">
    <location>
        <begin position="917"/>
        <end position="1044"/>
    </location>
</feature>
<dbReference type="GO" id="GO:0004313">
    <property type="term" value="F:[acyl-carrier-protein] S-acetyltransferase activity"/>
    <property type="evidence" value="ECO:0007669"/>
    <property type="project" value="UniProtKB-EC"/>
</dbReference>
<evidence type="ECO:0000256" key="29">
    <source>
        <dbReference type="ARBA" id="ARBA00047897"/>
    </source>
</evidence>
<keyword evidence="8" id="KW-0843">Virulence</keyword>
<comment type="catalytic activity">
    <reaction evidence="30">
        <text>3-oxobutanoyl-[ACP] + NADPH + H(+) = (3R)-hydroxybutanoyl-[ACP] + NADP(+)</text>
        <dbReference type="Rhea" id="RHEA:41804"/>
        <dbReference type="Rhea" id="RHEA-COMP:9625"/>
        <dbReference type="Rhea" id="RHEA-COMP:9626"/>
        <dbReference type="ChEBI" id="CHEBI:15378"/>
        <dbReference type="ChEBI" id="CHEBI:57783"/>
        <dbReference type="ChEBI" id="CHEBI:58349"/>
        <dbReference type="ChEBI" id="CHEBI:78450"/>
        <dbReference type="ChEBI" id="CHEBI:78451"/>
    </reaction>
    <physiologicalReaction direction="left-to-right" evidence="30">
        <dbReference type="Rhea" id="RHEA:41805"/>
    </physiologicalReaction>
</comment>
<comment type="catalytic activity">
    <reaction evidence="50">
        <text>octanoyl-[ACP] + malonyl-[ACP] + H(+) = 3-oxodecanoyl-[ACP] + holo-[ACP] + CO2</text>
        <dbReference type="Rhea" id="RHEA:41852"/>
        <dbReference type="Rhea" id="RHEA-COMP:9623"/>
        <dbReference type="Rhea" id="RHEA-COMP:9636"/>
        <dbReference type="Rhea" id="RHEA-COMP:9637"/>
        <dbReference type="Rhea" id="RHEA-COMP:9685"/>
        <dbReference type="ChEBI" id="CHEBI:15378"/>
        <dbReference type="ChEBI" id="CHEBI:16526"/>
        <dbReference type="ChEBI" id="CHEBI:64479"/>
        <dbReference type="ChEBI" id="CHEBI:78449"/>
        <dbReference type="ChEBI" id="CHEBI:78463"/>
        <dbReference type="ChEBI" id="CHEBI:78464"/>
    </reaction>
    <physiologicalReaction direction="left-to-right" evidence="50">
        <dbReference type="Rhea" id="RHEA:41853"/>
    </physiologicalReaction>
</comment>
<dbReference type="InterPro" id="IPR016035">
    <property type="entry name" value="Acyl_Trfase/lysoPLipase"/>
</dbReference>
<comment type="catalytic activity">
    <reaction evidence="21">
        <text>3-oxooctadecanoyl-[ACP] + NADPH + H(+) = (3R)-hydroxyoctadecanoyl-[ACP] + NADP(+)</text>
        <dbReference type="Rhea" id="RHEA:41920"/>
        <dbReference type="Rhea" id="RHEA-COMP:9653"/>
        <dbReference type="Rhea" id="RHEA-COMP:9654"/>
        <dbReference type="ChEBI" id="CHEBI:15378"/>
        <dbReference type="ChEBI" id="CHEBI:57783"/>
        <dbReference type="ChEBI" id="CHEBI:58349"/>
        <dbReference type="ChEBI" id="CHEBI:78487"/>
        <dbReference type="ChEBI" id="CHEBI:78488"/>
    </reaction>
    <physiologicalReaction direction="left-to-right" evidence="21">
        <dbReference type="Rhea" id="RHEA:41921"/>
    </physiologicalReaction>
</comment>
<dbReference type="GO" id="GO:0006633">
    <property type="term" value="P:fatty acid biosynthetic process"/>
    <property type="evidence" value="ECO:0007669"/>
    <property type="project" value="InterPro"/>
</dbReference>
<dbReference type="Gene3D" id="3.40.50.1820">
    <property type="entry name" value="alpha/beta hydrolase"/>
    <property type="match status" value="1"/>
</dbReference>
<evidence type="ECO:0000256" key="31">
    <source>
        <dbReference type="ARBA" id="ARBA00047961"/>
    </source>
</evidence>
<dbReference type="InterPro" id="IPR020843">
    <property type="entry name" value="ER"/>
</dbReference>
<evidence type="ECO:0000256" key="11">
    <source>
        <dbReference type="ARBA" id="ARBA00023332"/>
    </source>
</evidence>
<evidence type="ECO:0000256" key="38">
    <source>
        <dbReference type="ARBA" id="ARBA00048650"/>
    </source>
</evidence>
<dbReference type="EMBL" id="LATX01002051">
    <property type="protein sequence ID" value="KTB34679.1"/>
    <property type="molecule type" value="Genomic_DNA"/>
</dbReference>
<comment type="catalytic activity">
    <reaction evidence="19">
        <text>(3R)-hydroxybutanoyl-[ACP] = (2E)-butenoyl-[ACP] + H2O</text>
        <dbReference type="Rhea" id="RHEA:41808"/>
        <dbReference type="Rhea" id="RHEA-COMP:9626"/>
        <dbReference type="Rhea" id="RHEA-COMP:9627"/>
        <dbReference type="ChEBI" id="CHEBI:15377"/>
        <dbReference type="ChEBI" id="CHEBI:78451"/>
        <dbReference type="ChEBI" id="CHEBI:78453"/>
    </reaction>
    <physiologicalReaction direction="left-to-right" evidence="19">
        <dbReference type="Rhea" id="RHEA:41809"/>
    </physiologicalReaction>
</comment>
<evidence type="ECO:0000256" key="41">
    <source>
        <dbReference type="ARBA" id="ARBA00048935"/>
    </source>
</evidence>
<evidence type="ECO:0000313" key="56">
    <source>
        <dbReference type="EMBL" id="KTB34679.1"/>
    </source>
</evidence>
<dbReference type="Pfam" id="PF00550">
    <property type="entry name" value="PP-binding"/>
    <property type="match status" value="1"/>
</dbReference>
<evidence type="ECO:0000256" key="36">
    <source>
        <dbReference type="ARBA" id="ARBA00048506"/>
    </source>
</evidence>
<evidence type="ECO:0000256" key="46">
    <source>
        <dbReference type="ARBA" id="ARBA00049414"/>
    </source>
</evidence>
<evidence type="ECO:0000256" key="26">
    <source>
        <dbReference type="ARBA" id="ARBA00047500"/>
    </source>
</evidence>
<evidence type="ECO:0000256" key="12">
    <source>
        <dbReference type="ARBA" id="ARBA00023351"/>
    </source>
</evidence>
<evidence type="ECO:0000256" key="17">
    <source>
        <dbReference type="ARBA" id="ARBA00023399"/>
    </source>
</evidence>
<dbReference type="Pfam" id="PF08242">
    <property type="entry name" value="Methyltransf_12"/>
    <property type="match status" value="1"/>
</dbReference>
<dbReference type="CDD" id="cd02440">
    <property type="entry name" value="AdoMet_MTases"/>
    <property type="match status" value="1"/>
</dbReference>
<evidence type="ECO:0000256" key="8">
    <source>
        <dbReference type="ARBA" id="ARBA00023026"/>
    </source>
</evidence>
<evidence type="ECO:0000256" key="7">
    <source>
        <dbReference type="ARBA" id="ARBA00022898"/>
    </source>
</evidence>
<keyword evidence="9" id="KW-0456">Lyase</keyword>
<dbReference type="GO" id="GO:0004315">
    <property type="term" value="F:3-oxoacyl-[acyl-carrier-protein] synthase activity"/>
    <property type="evidence" value="ECO:0007669"/>
    <property type="project" value="UniProtKB-EC"/>
</dbReference>
<proteinExistence type="predicted"/>
<dbReference type="Gene3D" id="3.40.47.10">
    <property type="match status" value="1"/>
</dbReference>
<evidence type="ECO:0000256" key="20">
    <source>
        <dbReference type="ARBA" id="ARBA00023442"/>
    </source>
</evidence>
<evidence type="ECO:0000256" key="40">
    <source>
        <dbReference type="ARBA" id="ARBA00048704"/>
    </source>
</evidence>
<dbReference type="eggNOG" id="KOG1202">
    <property type="taxonomic scope" value="Eukaryota"/>
</dbReference>
<comment type="catalytic activity">
    <reaction evidence="35">
        <text>(2E)-octenoyl-[ACP] + NADPH + H(+) = octanoyl-[ACP] + NADP(+)</text>
        <dbReference type="Rhea" id="RHEA:41848"/>
        <dbReference type="Rhea" id="RHEA-COMP:9635"/>
        <dbReference type="Rhea" id="RHEA-COMP:9636"/>
        <dbReference type="ChEBI" id="CHEBI:15378"/>
        <dbReference type="ChEBI" id="CHEBI:57783"/>
        <dbReference type="ChEBI" id="CHEBI:58349"/>
        <dbReference type="ChEBI" id="CHEBI:78462"/>
        <dbReference type="ChEBI" id="CHEBI:78463"/>
    </reaction>
    <physiologicalReaction direction="left-to-right" evidence="35">
        <dbReference type="Rhea" id="RHEA:41849"/>
    </physiologicalReaction>
</comment>
<evidence type="ECO:0000259" key="53">
    <source>
        <dbReference type="PROSITE" id="PS50075"/>
    </source>
</evidence>
<dbReference type="Pfam" id="PF02801">
    <property type="entry name" value="Ketoacyl-synt_C"/>
    <property type="match status" value="1"/>
</dbReference>
<evidence type="ECO:0000256" key="3">
    <source>
        <dbReference type="ARBA" id="ARBA00022450"/>
    </source>
</evidence>
<keyword evidence="10" id="KW-0511">Multifunctional enzyme</keyword>
<feature type="active site" description="Proton acceptor; for dehydratase activity" evidence="51">
    <location>
        <position position="949"/>
    </location>
</feature>
<feature type="compositionally biased region" description="Polar residues" evidence="52">
    <location>
        <begin position="1581"/>
        <end position="1594"/>
    </location>
</feature>
<evidence type="ECO:0000313" key="57">
    <source>
        <dbReference type="Proteomes" id="UP000054988"/>
    </source>
</evidence>
<dbReference type="InterPro" id="IPR020841">
    <property type="entry name" value="PKS_Beta-ketoAc_synthase_dom"/>
</dbReference>
<comment type="catalytic activity">
    <reaction evidence="42">
        <text>(2E)-octadecenoyl-[ACP] + NADPH + H(+) = octadecanoyl-[ACP] + NADP(+)</text>
        <dbReference type="Rhea" id="RHEA:41928"/>
        <dbReference type="Rhea" id="RHEA-COMP:9655"/>
        <dbReference type="Rhea" id="RHEA-COMP:9656"/>
        <dbReference type="ChEBI" id="CHEBI:15378"/>
        <dbReference type="ChEBI" id="CHEBI:57783"/>
        <dbReference type="ChEBI" id="CHEBI:58349"/>
        <dbReference type="ChEBI" id="CHEBI:78489"/>
        <dbReference type="ChEBI" id="CHEBI:78495"/>
    </reaction>
    <physiologicalReaction direction="left-to-right" evidence="42">
        <dbReference type="Rhea" id="RHEA:41929"/>
    </physiologicalReaction>
</comment>
<dbReference type="InterPro" id="IPR018201">
    <property type="entry name" value="Ketoacyl_synth_AS"/>
</dbReference>
<evidence type="ECO:0000256" key="37">
    <source>
        <dbReference type="ARBA" id="ARBA00048571"/>
    </source>
</evidence>
<comment type="catalytic activity">
    <reaction evidence="28">
        <text>(2E)-hexadecenoyl-[ACP] + NADPH + H(+) = hexadecanoyl-[ACP] + NADP(+)</text>
        <dbReference type="Rhea" id="RHEA:41912"/>
        <dbReference type="Rhea" id="RHEA-COMP:9651"/>
        <dbReference type="Rhea" id="RHEA-COMP:9652"/>
        <dbReference type="ChEBI" id="CHEBI:15378"/>
        <dbReference type="ChEBI" id="CHEBI:57783"/>
        <dbReference type="ChEBI" id="CHEBI:58349"/>
        <dbReference type="ChEBI" id="CHEBI:78481"/>
        <dbReference type="ChEBI" id="CHEBI:78483"/>
    </reaction>
    <physiologicalReaction direction="left-to-right" evidence="28">
        <dbReference type="Rhea" id="RHEA:41913"/>
    </physiologicalReaction>
</comment>
<comment type="catalytic activity">
    <reaction evidence="31">
        <text>acetyl-[ACP] + malonyl-[ACP] + H(+) = 3-oxobutanoyl-[ACP] + holo-[ACP] + CO2</text>
        <dbReference type="Rhea" id="RHEA:41800"/>
        <dbReference type="Rhea" id="RHEA-COMP:9621"/>
        <dbReference type="Rhea" id="RHEA-COMP:9623"/>
        <dbReference type="Rhea" id="RHEA-COMP:9625"/>
        <dbReference type="Rhea" id="RHEA-COMP:9685"/>
        <dbReference type="ChEBI" id="CHEBI:15378"/>
        <dbReference type="ChEBI" id="CHEBI:16526"/>
        <dbReference type="ChEBI" id="CHEBI:64479"/>
        <dbReference type="ChEBI" id="CHEBI:78446"/>
        <dbReference type="ChEBI" id="CHEBI:78449"/>
        <dbReference type="ChEBI" id="CHEBI:78450"/>
    </reaction>
    <physiologicalReaction direction="left-to-right" evidence="31">
        <dbReference type="Rhea" id="RHEA:41801"/>
    </physiologicalReaction>
</comment>
<protein>
    <submittedName>
        <fullName evidence="56">Putative polyketide synthase</fullName>
    </submittedName>
</protein>
<evidence type="ECO:0000256" key="32">
    <source>
        <dbReference type="ARBA" id="ARBA00048051"/>
    </source>
</evidence>
<dbReference type="SUPFAM" id="SSF47336">
    <property type="entry name" value="ACP-like"/>
    <property type="match status" value="1"/>
</dbReference>
<comment type="catalytic activity">
    <reaction evidence="46">
        <text>3-oxohexadecanoyl-[ACP] + NADPH + H(+) = (3R)-hydroxyhexadecanoyl-[ACP] + NADP(+)</text>
        <dbReference type="Rhea" id="RHEA:41904"/>
        <dbReference type="Rhea" id="RHEA-COMP:9649"/>
        <dbReference type="Rhea" id="RHEA-COMP:9650"/>
        <dbReference type="ChEBI" id="CHEBI:15378"/>
        <dbReference type="ChEBI" id="CHEBI:57783"/>
        <dbReference type="ChEBI" id="CHEBI:58349"/>
        <dbReference type="ChEBI" id="CHEBI:78478"/>
        <dbReference type="ChEBI" id="CHEBI:78480"/>
    </reaction>
    <physiologicalReaction direction="left-to-right" evidence="46">
        <dbReference type="Rhea" id="RHEA:41905"/>
    </physiologicalReaction>
</comment>
<evidence type="ECO:0000256" key="14">
    <source>
        <dbReference type="ARBA" id="ARBA00023388"/>
    </source>
</evidence>
<evidence type="ECO:0000256" key="43">
    <source>
        <dbReference type="ARBA" id="ARBA00049109"/>
    </source>
</evidence>
<evidence type="ECO:0000256" key="44">
    <source>
        <dbReference type="ARBA" id="ARBA00049171"/>
    </source>
</evidence>
<evidence type="ECO:0000256" key="42">
    <source>
        <dbReference type="ARBA" id="ARBA00049019"/>
    </source>
</evidence>
<evidence type="ECO:0000256" key="1">
    <source>
        <dbReference type="ARBA" id="ARBA00005179"/>
    </source>
</evidence>
<dbReference type="SUPFAM" id="SSF53335">
    <property type="entry name" value="S-adenosyl-L-methionine-dependent methyltransferases"/>
    <property type="match status" value="1"/>
</dbReference>
<comment type="catalytic activity">
    <reaction evidence="47">
        <text>3-oxooctanoyl-[ACP] + NADPH + H(+) = (3R)-hydroxyoctanoyl-[ACP] + NADP(+)</text>
        <dbReference type="Rhea" id="RHEA:41840"/>
        <dbReference type="Rhea" id="RHEA-COMP:9633"/>
        <dbReference type="Rhea" id="RHEA-COMP:9634"/>
        <dbReference type="ChEBI" id="CHEBI:15378"/>
        <dbReference type="ChEBI" id="CHEBI:57783"/>
        <dbReference type="ChEBI" id="CHEBI:58349"/>
        <dbReference type="ChEBI" id="CHEBI:78460"/>
        <dbReference type="ChEBI" id="CHEBI:78461"/>
    </reaction>
    <physiologicalReaction direction="left-to-right" evidence="47">
        <dbReference type="Rhea" id="RHEA:41841"/>
    </physiologicalReaction>
</comment>
<feature type="active site" description="Proton donor; for dehydratase activity" evidence="51">
    <location>
        <position position="1121"/>
    </location>
</feature>
<feature type="domain" description="Carrier" evidence="53">
    <location>
        <begin position="2354"/>
        <end position="2432"/>
    </location>
</feature>
<evidence type="ECO:0000256" key="48">
    <source>
        <dbReference type="ARBA" id="ARBA00049449"/>
    </source>
</evidence>
<comment type="catalytic activity">
    <reaction evidence="22">
        <text>hexanoyl-[ACP] + malonyl-[ACP] + H(+) = 3-oxooctanoyl-[ACP] + holo-[ACP] + CO2</text>
        <dbReference type="Rhea" id="RHEA:41836"/>
        <dbReference type="Rhea" id="RHEA-COMP:9623"/>
        <dbReference type="Rhea" id="RHEA-COMP:9632"/>
        <dbReference type="Rhea" id="RHEA-COMP:9633"/>
        <dbReference type="Rhea" id="RHEA-COMP:9685"/>
        <dbReference type="ChEBI" id="CHEBI:15378"/>
        <dbReference type="ChEBI" id="CHEBI:16526"/>
        <dbReference type="ChEBI" id="CHEBI:64479"/>
        <dbReference type="ChEBI" id="CHEBI:78449"/>
        <dbReference type="ChEBI" id="CHEBI:78459"/>
        <dbReference type="ChEBI" id="CHEBI:78460"/>
    </reaction>
    <physiologicalReaction direction="left-to-right" evidence="22">
        <dbReference type="Rhea" id="RHEA:41837"/>
    </physiologicalReaction>
</comment>
<comment type="catalytic activity">
    <reaction evidence="36">
        <text>a fatty acyl-[ACP] + malonyl-[ACP] + H(+) = a 3-oxoacyl-[ACP] + holo-[ACP] + CO2</text>
        <dbReference type="Rhea" id="RHEA:22836"/>
        <dbReference type="Rhea" id="RHEA-COMP:9623"/>
        <dbReference type="Rhea" id="RHEA-COMP:9685"/>
        <dbReference type="Rhea" id="RHEA-COMP:9916"/>
        <dbReference type="Rhea" id="RHEA-COMP:14125"/>
        <dbReference type="ChEBI" id="CHEBI:15378"/>
        <dbReference type="ChEBI" id="CHEBI:16526"/>
        <dbReference type="ChEBI" id="CHEBI:64479"/>
        <dbReference type="ChEBI" id="CHEBI:78449"/>
        <dbReference type="ChEBI" id="CHEBI:78776"/>
        <dbReference type="ChEBI" id="CHEBI:138651"/>
        <dbReference type="EC" id="2.3.1.41"/>
    </reaction>
    <physiologicalReaction direction="left-to-right" evidence="36">
        <dbReference type="Rhea" id="RHEA:22837"/>
    </physiologicalReaction>
</comment>
<dbReference type="Pfam" id="PF00109">
    <property type="entry name" value="ketoacyl-synt"/>
    <property type="match status" value="1"/>
</dbReference>
<comment type="pathway">
    <text evidence="1">Secondary metabolite biosynthesis.</text>
</comment>
<comment type="catalytic activity">
    <reaction evidence="34">
        <text>tetradecanoyl-[ACP] + H2O = tetradecanoate + holo-[ACP] + H(+)</text>
        <dbReference type="Rhea" id="RHEA:30123"/>
        <dbReference type="Rhea" id="RHEA-COMP:9648"/>
        <dbReference type="Rhea" id="RHEA-COMP:9685"/>
        <dbReference type="ChEBI" id="CHEBI:15377"/>
        <dbReference type="ChEBI" id="CHEBI:15378"/>
        <dbReference type="ChEBI" id="CHEBI:30807"/>
        <dbReference type="ChEBI" id="CHEBI:64479"/>
        <dbReference type="ChEBI" id="CHEBI:78477"/>
        <dbReference type="EC" id="3.1.2.14"/>
    </reaction>
    <physiologicalReaction direction="left-to-right" evidence="34">
        <dbReference type="Rhea" id="RHEA:30124"/>
    </physiologicalReaction>
</comment>
<dbReference type="SMART" id="SM00827">
    <property type="entry name" value="PKS_AT"/>
    <property type="match status" value="1"/>
</dbReference>
<feature type="region of interest" description="Disordered" evidence="52">
    <location>
        <begin position="843"/>
        <end position="862"/>
    </location>
</feature>
<dbReference type="SMART" id="SM00822">
    <property type="entry name" value="PKS_KR"/>
    <property type="match status" value="1"/>
</dbReference>
<dbReference type="InterPro" id="IPR036736">
    <property type="entry name" value="ACP-like_sf"/>
</dbReference>
<dbReference type="Gene3D" id="3.40.50.720">
    <property type="entry name" value="NAD(P)-binding Rossmann-like Domain"/>
    <property type="match status" value="1"/>
</dbReference>
<evidence type="ECO:0000256" key="23">
    <source>
        <dbReference type="ARBA" id="ARBA00047400"/>
    </source>
</evidence>
<dbReference type="Pfam" id="PF00698">
    <property type="entry name" value="Acyl_transf_1"/>
    <property type="match status" value="1"/>
</dbReference>
<dbReference type="InterPro" id="IPR013217">
    <property type="entry name" value="Methyltransf_12"/>
</dbReference>
<dbReference type="Gene3D" id="1.10.1200.10">
    <property type="entry name" value="ACP-like"/>
    <property type="match status" value="1"/>
</dbReference>
<dbReference type="InterPro" id="IPR050091">
    <property type="entry name" value="PKS_NRPS_Biosynth_Enz"/>
</dbReference>
<dbReference type="InterPro" id="IPR042104">
    <property type="entry name" value="PKS_dehydratase_sf"/>
</dbReference>
<comment type="catalytic activity">
    <reaction evidence="25">
        <text>tetradecanoyl-[ACP] + malonyl-[ACP] + H(+) = 3-oxohexadecanoyl-[ACP] + holo-[ACP] + CO2</text>
        <dbReference type="Rhea" id="RHEA:41900"/>
        <dbReference type="Rhea" id="RHEA-COMP:9623"/>
        <dbReference type="Rhea" id="RHEA-COMP:9648"/>
        <dbReference type="Rhea" id="RHEA-COMP:9649"/>
        <dbReference type="Rhea" id="RHEA-COMP:9685"/>
        <dbReference type="ChEBI" id="CHEBI:15378"/>
        <dbReference type="ChEBI" id="CHEBI:16526"/>
        <dbReference type="ChEBI" id="CHEBI:64479"/>
        <dbReference type="ChEBI" id="CHEBI:78449"/>
        <dbReference type="ChEBI" id="CHEBI:78477"/>
        <dbReference type="ChEBI" id="CHEBI:78478"/>
    </reaction>
    <physiologicalReaction direction="left-to-right" evidence="25">
        <dbReference type="Rhea" id="RHEA:41901"/>
    </physiologicalReaction>
</comment>
<sequence length="2732" mass="298083">MVSTSFSIARPSYAITDPHAMAIVGISIAAPGGVDDGLDTEEFYEFLKSRGSGIITVPKDRWNAEAYHGTQPGKVVTTKGGFIPNFTLGDPQEFGITPAEAAQMSCSQTAALHQAFNALQRSGVDYRGTNTGVYIGCAGGGPPFDMDITEAGAYYMTGTSLAINANRISYVFDMTGPSMPVDTACSASLTAMHLAVQAIRNGECDQAVVAGVNVILSPLETSSFSQLGVLSPDGISKSFDEDANGYARGDVVGAVVIKRHDLAVKDHDRILATLVGSALTSCGSLMGSLTTPSPDAQTQAIKNAYADAGLVPSQADFVELHGTGTIVGDQIEANAAGACFSEGRDGREIVIGSVKSNVGHGEMGAYMSSLVVMMLDRKQLLPNGYFKKPSSKINFEKYNLRVPIKVEDFVAHDRKQGLIASISSFGFGGSCGHTVLREHDARPVLADYHGLNSAPYLFAVGGLTPRGVNSLIESYKADYADVNPALLSEHLGSRARQSSWRSYAVGDSLSQVKFTEPVMVPKRAAPLIFCFSGQGPQHWQQGRDLFMKYSVFRESILASDKIHTEYAGKSFLANSGLFLPNPPPDSILAKSLSWPADMISISIAFFQIALFDLLIYLGLKPDAIVGHSIGETAVMYASGAMSREMIVKIAIARGGALCLVDNNGGAMAAISGCDEQTIQDYINAVVELSDNPRAGVTDSLYIAARNSPTDFGVSGAEYLVDALTSYIDQWVSGVMARKLRVGTAVHSPYVDPCEAQYRQELYRIFSSYPGPHKPSIPVMSTVTAEFVKDEYTVDYLWDNMRQPVRFSDAIPKLMDKFGESTTFVEIAPHPVLSQYIKQMGASESVAGSKRPPSARHIKSGTRPPTELDTLYESLGQLLVCGVNSINFALLNGCPPGRIEGPKYPFQPKYFTIAPRVQSYVHKLLPAERPLNSERLRVSPRLPEDWMADHVIDQSNLIPAAAYIEMALEFPDVTSVWDCRFESAFILDGSVPAATLKVSRDGNRWSVKSSNALQSMQGDLTWTRSEPLFDSIHAYGKLGYGKPEISPGGITHVDVDAVIARSRATALHEAVYEEMVGVAQFGTEFRRIQKICVNDTEAIVWIKGHGDTLTRTGYAFHPALMDAVFQSGISWNLVYDHVNIGNTERIFMLPHSLRRGFRNDGSTEPLVFESDFRVYAVLADWTPYSWTLDCYVLNDNNDVIFTFEGLHFERVQQDDSAISERYSMIWQPRGLPESRNYGHVILEDDSPAELQELLDVLDKLAVGYTKKALGRLPQNFQTTLSDRKRYMAWALEQTTGWATESLLELKNVSPTMKQKYAPLFELTQRVGEGQIDIFANSRAAVDILFRDDLMSRIYEHPPFIGSIFDETVKQFVKLVKDAIEAGKRVVRVLEVGAGTGRFTAMLGQALLDAQLELCYIDYVCTDISISLAQEATAKSPWMTIVPVAFDLNKPLDQQSIDPASFDIIVAFDVLHATPNVSKTIRTLRELLLPGGHLAIIELDGNSFATGAVGSIWMDYVFGSFSEWFGVLEQRQTSHCSLSKSEWNSVLRSEGFADGLFLTSNGATVSHMAFVFQTTDTAHKKTGSPTPSTPSLQSDRSSPHLRSFLSSASSLPVTPRSIESPPHGTLSIGDACRLLKRLEDAATFAEKRNSQIVAPAVTTLEDLRLSSQSPETTLPPNTIIRQFSAGDEVELVNLIASLDSSVQMKIWLHTNTETDNATLIGLTRSLRHEFGSWRVYLILFHPSWSFASQEEFIRSQLIPLKWVDAEIMVDEDSAMRVPRVVAGASPPTTEIADSKPLHFDDSQFWRAFPAPLDADEVQVAVSFITLSSVIPGHSEFSGKVIGVGSSVETSLIGKHVMGITSSPKGNFVICPKGCVAVIPDSMSLPFAAALAGRLAFTSSSVINTLANAKDSTRVILHAADCSPAAVATYAYLHERNFNTFVTVANPSSHQIPHKDVFDSSNVQVWSHAARRWAAEGADFIFNFEEETVVLEESIERLARRGTLCQIGDLYPSRLHPGQRFVSIGFDRLFSGEHNILEEAIHSTSRQIMSRISPSSLIFQADALELAHSKASLYKDLSILLDFETLPDNMTVSKPGRLRGTNAFDPRASYVIIGGIGGLGVNIARLLIESGARHVVLTSRSGSKAFDNGQLAREKKTLNFLREKPGVTIDLVAVDCLDAAKTKTLFSSLPNVAGVFYVAVRLNDSRFLNLTTQEDWSKVYDVKVKGLRILLDAVDPRKLDFLVLTSSMATISGSPGQANYAAAQTEMEAMGANIPNCISVTVPPLTDGGVFYKDLGMTGMRLALYCVDAIWTIGTSAYQPVYIPATNWKRVMEIAVPEYHQASMRHLFVKETTSSVAANSSKEKTILGACASVLSLDIDRVEDNIPLSTYGLDSLTSVRLSGILKTHFGVEVTQLQLLSQTMTVARLYQLQEEQKATAAIAATTDGPAEVEQANVHEADMDQTIVRLNTVTEGKPLFLIHGAGGGIVVLVKAAQKVHYPVYGVQDTPEAPITGTIQRLSEFYLTKIREKQPHGPYRLGGFSFGTCLALEIAELLRQQGEVVECLVLLDGSPTLFKRQAFQSYTIGRIYDGSIRNDILNIVNDMVSSGTLDNSDDLGEQFTNHFRRAKEGGSGPKWIARFCTAYVAHVLMGVRRGKEVIRAEAKTGGKLTGAWPAKRTVLVRALNGVSAQPYAAGASEYFDLDLYVMGVEKYDLPGTHFGILAPKSGLDAILDKLF</sequence>
<comment type="catalytic activity">
    <reaction evidence="17">
        <text>(3R)-hydroxyoctadecanoyl-[ACP] = (2E)-octadecenoyl-[ACP] + H2O</text>
        <dbReference type="Rhea" id="RHEA:41924"/>
        <dbReference type="Rhea" id="RHEA-COMP:9654"/>
        <dbReference type="Rhea" id="RHEA-COMP:9655"/>
        <dbReference type="ChEBI" id="CHEBI:15377"/>
        <dbReference type="ChEBI" id="CHEBI:78488"/>
        <dbReference type="ChEBI" id="CHEBI:78489"/>
    </reaction>
    <physiologicalReaction direction="left-to-right" evidence="17">
        <dbReference type="Rhea" id="RHEA:41925"/>
    </physiologicalReaction>
</comment>
<accession>A0A0W0FE99</accession>
<keyword evidence="6" id="KW-0702">S-nitrosylation</keyword>
<comment type="catalytic activity">
    <reaction evidence="14">
        <text>(3R)-hydroxydecanoyl-[ACP] = (2E)-decenoyl-[ACP] + H2O</text>
        <dbReference type="Rhea" id="RHEA:41860"/>
        <dbReference type="Rhea" id="RHEA-COMP:9638"/>
        <dbReference type="Rhea" id="RHEA-COMP:9639"/>
        <dbReference type="ChEBI" id="CHEBI:15377"/>
        <dbReference type="ChEBI" id="CHEBI:78466"/>
        <dbReference type="ChEBI" id="CHEBI:78467"/>
    </reaction>
    <physiologicalReaction direction="left-to-right" evidence="14">
        <dbReference type="Rhea" id="RHEA:41861"/>
    </physiologicalReaction>
</comment>
<evidence type="ECO:0000259" key="55">
    <source>
        <dbReference type="PROSITE" id="PS52019"/>
    </source>
</evidence>
<dbReference type="InterPro" id="IPR049551">
    <property type="entry name" value="PKS_DH_C"/>
</dbReference>
<keyword evidence="3" id="KW-0596">Phosphopantetheine</keyword>
<feature type="region of interest" description="C-terminal hotdog fold" evidence="51">
    <location>
        <begin position="1062"/>
        <end position="1216"/>
    </location>
</feature>
<evidence type="ECO:0000259" key="54">
    <source>
        <dbReference type="PROSITE" id="PS52004"/>
    </source>
</evidence>
<dbReference type="SUPFAM" id="SSF50129">
    <property type="entry name" value="GroES-like"/>
    <property type="match status" value="1"/>
</dbReference>
<evidence type="ECO:0000256" key="27">
    <source>
        <dbReference type="ARBA" id="ARBA00047578"/>
    </source>
</evidence>
<gene>
    <name evidence="56" type="ORF">WG66_12751</name>
</gene>
<evidence type="ECO:0000256" key="50">
    <source>
        <dbReference type="ARBA" id="ARBA00049533"/>
    </source>
</evidence>
<dbReference type="Proteomes" id="UP000054988">
    <property type="component" value="Unassembled WGS sequence"/>
</dbReference>
<comment type="catalytic activity">
    <reaction evidence="27">
        <text>dodecanoyl-[ACP] + malonyl-[ACP] + H(+) = 3-oxotetradecanoyl-[ACP] + holo-[ACP] + CO2</text>
        <dbReference type="Rhea" id="RHEA:41884"/>
        <dbReference type="Rhea" id="RHEA-COMP:9623"/>
        <dbReference type="Rhea" id="RHEA-COMP:9644"/>
        <dbReference type="Rhea" id="RHEA-COMP:9645"/>
        <dbReference type="Rhea" id="RHEA-COMP:9685"/>
        <dbReference type="ChEBI" id="CHEBI:15378"/>
        <dbReference type="ChEBI" id="CHEBI:16526"/>
        <dbReference type="ChEBI" id="CHEBI:64479"/>
        <dbReference type="ChEBI" id="CHEBI:65264"/>
        <dbReference type="ChEBI" id="CHEBI:78449"/>
        <dbReference type="ChEBI" id="CHEBI:78473"/>
    </reaction>
    <physiologicalReaction direction="left-to-right" evidence="27">
        <dbReference type="Rhea" id="RHEA:41885"/>
    </physiologicalReaction>
</comment>
<comment type="function">
    <text evidence="20">Fatty acid synthetase is a multifunctional enzyme that catalyzes the de novo biosynthesis of long-chain saturated fatty acids starting from acetyl-CoA and malonyl-CoA in the presence of NADPH. This multifunctional protein contains 7 catalytic activities and a site for the binding of the prosthetic group 4'-phosphopantetheine of the acyl carrier protein ([ACP]) domain.</text>
</comment>
<comment type="catalytic activity">
    <reaction evidence="39">
        <text>holo-[ACP] + acetyl-CoA = acetyl-[ACP] + CoA</text>
        <dbReference type="Rhea" id="RHEA:41788"/>
        <dbReference type="Rhea" id="RHEA-COMP:9621"/>
        <dbReference type="Rhea" id="RHEA-COMP:9685"/>
        <dbReference type="ChEBI" id="CHEBI:57287"/>
        <dbReference type="ChEBI" id="CHEBI:57288"/>
        <dbReference type="ChEBI" id="CHEBI:64479"/>
        <dbReference type="ChEBI" id="CHEBI:78446"/>
        <dbReference type="EC" id="2.3.1.38"/>
    </reaction>
    <physiologicalReaction direction="left-to-right" evidence="39">
        <dbReference type="Rhea" id="RHEA:41789"/>
    </physiologicalReaction>
</comment>
<feature type="region of interest" description="Disordered" evidence="52">
    <location>
        <begin position="1576"/>
        <end position="1598"/>
    </location>
</feature>
<dbReference type="InterPro" id="IPR014043">
    <property type="entry name" value="Acyl_transferase_dom"/>
</dbReference>
<comment type="catalytic activity">
    <reaction evidence="38">
        <text>a 2,3-saturated acyl-[ACP] + NADP(+) = a (2E)-enoyl-[ACP] + NADPH + H(+)</text>
        <dbReference type="Rhea" id="RHEA:22564"/>
        <dbReference type="Rhea" id="RHEA-COMP:9925"/>
        <dbReference type="Rhea" id="RHEA-COMP:9926"/>
        <dbReference type="ChEBI" id="CHEBI:15378"/>
        <dbReference type="ChEBI" id="CHEBI:57783"/>
        <dbReference type="ChEBI" id="CHEBI:58349"/>
        <dbReference type="ChEBI" id="CHEBI:78784"/>
        <dbReference type="ChEBI" id="CHEBI:78785"/>
        <dbReference type="EC" id="1.3.1.39"/>
    </reaction>
    <physiologicalReaction direction="right-to-left" evidence="38">
        <dbReference type="Rhea" id="RHEA:22566"/>
    </physiologicalReaction>
</comment>
<evidence type="ECO:0000256" key="28">
    <source>
        <dbReference type="ARBA" id="ARBA00047810"/>
    </source>
</evidence>
<dbReference type="PROSITE" id="PS00012">
    <property type="entry name" value="PHOSPHOPANTETHEINE"/>
    <property type="match status" value="1"/>
</dbReference>
<evidence type="ECO:0000256" key="21">
    <source>
        <dbReference type="ARBA" id="ARBA00047300"/>
    </source>
</evidence>
<evidence type="ECO:0000256" key="5">
    <source>
        <dbReference type="ARBA" id="ARBA00022679"/>
    </source>
</evidence>
<evidence type="ECO:0000256" key="18">
    <source>
        <dbReference type="ARBA" id="ARBA00023401"/>
    </source>
</evidence>
<dbReference type="InterPro" id="IPR009081">
    <property type="entry name" value="PP-bd_ACP"/>
</dbReference>
<dbReference type="Pfam" id="PF14765">
    <property type="entry name" value="PS-DH"/>
    <property type="match status" value="1"/>
</dbReference>
<evidence type="ECO:0000256" key="22">
    <source>
        <dbReference type="ARBA" id="ARBA00047394"/>
    </source>
</evidence>
<comment type="catalytic activity">
    <reaction evidence="13">
        <text>(3R)-hydroxyhexanoyl-[ACP] = (2E)-hexenoyl-[ACP] + H2O</text>
        <dbReference type="Rhea" id="RHEA:41828"/>
        <dbReference type="Rhea" id="RHEA-COMP:9630"/>
        <dbReference type="Rhea" id="RHEA-COMP:9631"/>
        <dbReference type="ChEBI" id="CHEBI:15377"/>
        <dbReference type="ChEBI" id="CHEBI:78457"/>
        <dbReference type="ChEBI" id="CHEBI:78458"/>
    </reaction>
    <physiologicalReaction direction="left-to-right" evidence="13">
        <dbReference type="Rhea" id="RHEA:41829"/>
    </physiologicalReaction>
</comment>
<dbReference type="SUPFAM" id="SSF53901">
    <property type="entry name" value="Thiolase-like"/>
    <property type="match status" value="1"/>
</dbReference>
<dbReference type="InterPro" id="IPR001031">
    <property type="entry name" value="Thioesterase"/>
</dbReference>
<evidence type="ECO:0000256" key="25">
    <source>
        <dbReference type="ARBA" id="ARBA00047451"/>
    </source>
</evidence>
<evidence type="ECO:0000256" key="2">
    <source>
        <dbReference type="ARBA" id="ARBA00005189"/>
    </source>
</evidence>
<evidence type="ECO:0000256" key="15">
    <source>
        <dbReference type="ARBA" id="ARBA00023394"/>
    </source>
</evidence>
<dbReference type="SUPFAM" id="SSF51735">
    <property type="entry name" value="NAD(P)-binding Rossmann-fold domains"/>
    <property type="match status" value="1"/>
</dbReference>
<evidence type="ECO:0000256" key="35">
    <source>
        <dbReference type="ARBA" id="ARBA00048420"/>
    </source>
</evidence>
<evidence type="ECO:0000256" key="24">
    <source>
        <dbReference type="ARBA" id="ARBA00047440"/>
    </source>
</evidence>
<dbReference type="InterPro" id="IPR011032">
    <property type="entry name" value="GroES-like_sf"/>
</dbReference>
<dbReference type="PROSITE" id="PS52019">
    <property type="entry name" value="PKS_MFAS_DH"/>
    <property type="match status" value="1"/>
</dbReference>
<dbReference type="InterPro" id="IPR057326">
    <property type="entry name" value="KR_dom"/>
</dbReference>
<organism evidence="56 57">
    <name type="scientific">Moniliophthora roreri</name>
    <name type="common">Frosty pod rot fungus</name>
    <name type="synonym">Monilia roreri</name>
    <dbReference type="NCBI Taxonomy" id="221103"/>
    <lineage>
        <taxon>Eukaryota</taxon>
        <taxon>Fungi</taxon>
        <taxon>Dikarya</taxon>
        <taxon>Basidiomycota</taxon>
        <taxon>Agaricomycotina</taxon>
        <taxon>Agaricomycetes</taxon>
        <taxon>Agaricomycetidae</taxon>
        <taxon>Agaricales</taxon>
        <taxon>Marasmiineae</taxon>
        <taxon>Marasmiaceae</taxon>
        <taxon>Moniliophthora</taxon>
    </lineage>
</organism>
<dbReference type="InterPro" id="IPR032821">
    <property type="entry name" value="PKS_assoc"/>
</dbReference>
<dbReference type="Gene3D" id="3.10.129.110">
    <property type="entry name" value="Polyketide synthase dehydratase"/>
    <property type="match status" value="1"/>
</dbReference>
<dbReference type="Pfam" id="PF16197">
    <property type="entry name" value="KAsynt_C_assoc"/>
    <property type="match status" value="1"/>
</dbReference>
<dbReference type="PROSITE" id="PS50075">
    <property type="entry name" value="CARRIER"/>
    <property type="match status" value="1"/>
</dbReference>
<comment type="catalytic activity">
    <reaction evidence="49">
        <text>(2E)-decenoyl-[ACP] + NADPH + H(+) = decanoyl-[ACP] + NADP(+)</text>
        <dbReference type="Rhea" id="RHEA:41864"/>
        <dbReference type="Rhea" id="RHEA-COMP:9639"/>
        <dbReference type="Rhea" id="RHEA-COMP:9640"/>
        <dbReference type="ChEBI" id="CHEBI:15378"/>
        <dbReference type="ChEBI" id="CHEBI:57783"/>
        <dbReference type="ChEBI" id="CHEBI:58349"/>
        <dbReference type="ChEBI" id="CHEBI:78467"/>
        <dbReference type="ChEBI" id="CHEBI:78468"/>
    </reaction>
    <physiologicalReaction direction="left-to-right" evidence="49">
        <dbReference type="Rhea" id="RHEA:41865"/>
    </physiologicalReaction>
</comment>
<evidence type="ECO:0000256" key="49">
    <source>
        <dbReference type="ARBA" id="ARBA00049521"/>
    </source>
</evidence>
<dbReference type="SMART" id="SM00829">
    <property type="entry name" value="PKS_ER"/>
    <property type="match status" value="1"/>
</dbReference>
<comment type="catalytic activity">
    <reaction evidence="48">
        <text>butanoyl-[ACP] + malonyl-[ACP] + H(+) = 3-oxohexanoyl-[ACP] + holo-[ACP] + CO2</text>
        <dbReference type="Rhea" id="RHEA:41820"/>
        <dbReference type="Rhea" id="RHEA-COMP:9623"/>
        <dbReference type="Rhea" id="RHEA-COMP:9628"/>
        <dbReference type="Rhea" id="RHEA-COMP:9629"/>
        <dbReference type="Rhea" id="RHEA-COMP:9685"/>
        <dbReference type="ChEBI" id="CHEBI:15378"/>
        <dbReference type="ChEBI" id="CHEBI:16526"/>
        <dbReference type="ChEBI" id="CHEBI:64479"/>
        <dbReference type="ChEBI" id="CHEBI:78449"/>
        <dbReference type="ChEBI" id="CHEBI:78454"/>
        <dbReference type="ChEBI" id="CHEBI:78456"/>
    </reaction>
    <physiologicalReaction direction="left-to-right" evidence="48">
        <dbReference type="Rhea" id="RHEA:41821"/>
    </physiologicalReaction>
</comment>
<dbReference type="InterPro" id="IPR001227">
    <property type="entry name" value="Ac_transferase_dom_sf"/>
</dbReference>
<evidence type="ECO:0000256" key="13">
    <source>
        <dbReference type="ARBA" id="ARBA00023373"/>
    </source>
</evidence>
<comment type="catalytic activity">
    <reaction evidence="45">
        <text>3-oxododecanoyl-[ACP] + NADPH + H(+) = (3R)-hydroxydodecanoyl-[ACP] + NADP(+)</text>
        <dbReference type="Rhea" id="RHEA:41872"/>
        <dbReference type="Rhea" id="RHEA-COMP:9641"/>
        <dbReference type="Rhea" id="RHEA-COMP:9642"/>
        <dbReference type="ChEBI" id="CHEBI:15378"/>
        <dbReference type="ChEBI" id="CHEBI:57783"/>
        <dbReference type="ChEBI" id="CHEBI:58349"/>
        <dbReference type="ChEBI" id="CHEBI:78469"/>
        <dbReference type="ChEBI" id="CHEBI:78470"/>
    </reaction>
    <physiologicalReaction direction="left-to-right" evidence="45">
        <dbReference type="Rhea" id="RHEA:41873"/>
    </physiologicalReaction>
</comment>
<dbReference type="SUPFAM" id="SSF53474">
    <property type="entry name" value="alpha/beta-Hydrolases"/>
    <property type="match status" value="1"/>
</dbReference>
<comment type="catalytic activity">
    <reaction evidence="12">
        <text>(3R)-hydroxydodecanoyl-[ACP] = (2E)-dodecenoyl-[ACP] + H2O</text>
        <dbReference type="Rhea" id="RHEA:41876"/>
        <dbReference type="Rhea" id="RHEA-COMP:9642"/>
        <dbReference type="Rhea" id="RHEA-COMP:9643"/>
        <dbReference type="ChEBI" id="CHEBI:15377"/>
        <dbReference type="ChEBI" id="CHEBI:78470"/>
        <dbReference type="ChEBI" id="CHEBI:78472"/>
    </reaction>
    <physiologicalReaction direction="left-to-right" evidence="12">
        <dbReference type="Rhea" id="RHEA:41877"/>
    </physiologicalReaction>
</comment>
<comment type="catalytic activity">
    <reaction evidence="26">
        <text>(2E)-butenoyl-[ACP] + NADPH + H(+) = butanoyl-[ACP] + NADP(+)</text>
        <dbReference type="Rhea" id="RHEA:41812"/>
        <dbReference type="Rhea" id="RHEA-COMP:9627"/>
        <dbReference type="Rhea" id="RHEA-COMP:9628"/>
        <dbReference type="ChEBI" id="CHEBI:15378"/>
        <dbReference type="ChEBI" id="CHEBI:57783"/>
        <dbReference type="ChEBI" id="CHEBI:58349"/>
        <dbReference type="ChEBI" id="CHEBI:78453"/>
        <dbReference type="ChEBI" id="CHEBI:78454"/>
    </reaction>
    <physiologicalReaction direction="left-to-right" evidence="26">
        <dbReference type="Rhea" id="RHEA:41813"/>
    </physiologicalReaction>
</comment>
<dbReference type="GO" id="GO:0019171">
    <property type="term" value="F:(3R)-hydroxyacyl-[acyl-carrier-protein] dehydratase activity"/>
    <property type="evidence" value="ECO:0007669"/>
    <property type="project" value="UniProtKB-EC"/>
</dbReference>
<comment type="catalytic activity">
    <reaction evidence="29">
        <text>(2E)-hexenoyl-[ACP] + NADPH + H(+) = hexanoyl-[ACP] + NADP(+)</text>
        <dbReference type="Rhea" id="RHEA:41832"/>
        <dbReference type="Rhea" id="RHEA-COMP:9631"/>
        <dbReference type="Rhea" id="RHEA-COMP:9632"/>
        <dbReference type="ChEBI" id="CHEBI:15378"/>
        <dbReference type="ChEBI" id="CHEBI:57783"/>
        <dbReference type="ChEBI" id="CHEBI:58349"/>
        <dbReference type="ChEBI" id="CHEBI:78458"/>
        <dbReference type="ChEBI" id="CHEBI:78459"/>
    </reaction>
    <physiologicalReaction direction="left-to-right" evidence="29">
        <dbReference type="Rhea" id="RHEA:41833"/>
    </physiologicalReaction>
</comment>
<dbReference type="InterPro" id="IPR006162">
    <property type="entry name" value="Ppantetheine_attach_site"/>
</dbReference>
<evidence type="ECO:0000256" key="45">
    <source>
        <dbReference type="ARBA" id="ARBA00049263"/>
    </source>
</evidence>
<keyword evidence="5" id="KW-0808">Transferase</keyword>
<evidence type="ECO:0000256" key="47">
    <source>
        <dbReference type="ARBA" id="ARBA00049422"/>
    </source>
</evidence>
<dbReference type="GO" id="GO:0004316">
    <property type="term" value="F:3-oxoacyl-[acyl-carrier-protein] reductase (NADPH) activity"/>
    <property type="evidence" value="ECO:0007669"/>
    <property type="project" value="UniProtKB-EC"/>
</dbReference>
<evidence type="ECO:0000256" key="19">
    <source>
        <dbReference type="ARBA" id="ARBA00023402"/>
    </source>
</evidence>